<dbReference type="Proteomes" id="UP000015101">
    <property type="component" value="Unassembled WGS sequence"/>
</dbReference>
<protein>
    <submittedName>
        <fullName evidence="1 2">Uncharacterized protein</fullName>
    </submittedName>
</protein>
<dbReference type="HOGENOM" id="CLU_2123745_0_0_1"/>
<name>T1FF48_HELRO</name>
<proteinExistence type="predicted"/>
<dbReference type="EMBL" id="AMQM01006983">
    <property type="status" value="NOT_ANNOTATED_CDS"/>
    <property type="molecule type" value="Genomic_DNA"/>
</dbReference>
<organism evidence="2 3">
    <name type="scientific">Helobdella robusta</name>
    <name type="common">Californian leech</name>
    <dbReference type="NCBI Taxonomy" id="6412"/>
    <lineage>
        <taxon>Eukaryota</taxon>
        <taxon>Metazoa</taxon>
        <taxon>Spiralia</taxon>
        <taxon>Lophotrochozoa</taxon>
        <taxon>Annelida</taxon>
        <taxon>Clitellata</taxon>
        <taxon>Hirudinea</taxon>
        <taxon>Rhynchobdellida</taxon>
        <taxon>Glossiphoniidae</taxon>
        <taxon>Helobdella</taxon>
    </lineage>
</organism>
<dbReference type="EMBL" id="KB097542">
    <property type="protein sequence ID" value="ESN95172.1"/>
    <property type="molecule type" value="Genomic_DNA"/>
</dbReference>
<reference evidence="2" key="3">
    <citation type="submission" date="2015-06" db="UniProtKB">
        <authorList>
            <consortium name="EnsemblMetazoa"/>
        </authorList>
    </citation>
    <scope>IDENTIFICATION</scope>
</reference>
<reference evidence="3" key="1">
    <citation type="submission" date="2012-12" db="EMBL/GenBank/DDBJ databases">
        <authorList>
            <person name="Hellsten U."/>
            <person name="Grimwood J."/>
            <person name="Chapman J.A."/>
            <person name="Shapiro H."/>
            <person name="Aerts A."/>
            <person name="Otillar R.P."/>
            <person name="Terry A.Y."/>
            <person name="Boore J.L."/>
            <person name="Simakov O."/>
            <person name="Marletaz F."/>
            <person name="Cho S.-J."/>
            <person name="Edsinger-Gonzales E."/>
            <person name="Havlak P."/>
            <person name="Kuo D.-H."/>
            <person name="Larsson T."/>
            <person name="Lv J."/>
            <person name="Arendt D."/>
            <person name="Savage R."/>
            <person name="Osoegawa K."/>
            <person name="de Jong P."/>
            <person name="Lindberg D.R."/>
            <person name="Seaver E.C."/>
            <person name="Weisblat D.A."/>
            <person name="Putnam N.H."/>
            <person name="Grigoriev I.V."/>
            <person name="Rokhsar D.S."/>
        </authorList>
    </citation>
    <scope>NUCLEOTIDE SEQUENCE</scope>
</reference>
<evidence type="ECO:0000313" key="2">
    <source>
        <dbReference type="EnsemblMetazoa" id="HelroP179770"/>
    </source>
</evidence>
<sequence>MISMPEVIISIPEMMIPIPEVMVSIPEMMIPIPEVRTSDVGSDGNDDGGHFKSKFSSILANNWTVCREEKSRPTTSNIRKVVVGHLLNITTFQLLQSVKDRVLWLSMVANVLKR</sequence>
<accession>T1FF48</accession>
<dbReference type="RefSeq" id="XP_009026815.1">
    <property type="nucleotide sequence ID" value="XM_009028567.1"/>
</dbReference>
<dbReference type="AlphaFoldDB" id="T1FF48"/>
<keyword evidence="3" id="KW-1185">Reference proteome</keyword>
<dbReference type="CTD" id="20207447"/>
<evidence type="ECO:0000313" key="3">
    <source>
        <dbReference type="Proteomes" id="UP000015101"/>
    </source>
</evidence>
<dbReference type="KEGG" id="hro:HELRODRAFT_179770"/>
<reference evidence="1 3" key="2">
    <citation type="journal article" date="2013" name="Nature">
        <title>Insights into bilaterian evolution from three spiralian genomes.</title>
        <authorList>
            <person name="Simakov O."/>
            <person name="Marletaz F."/>
            <person name="Cho S.J."/>
            <person name="Edsinger-Gonzales E."/>
            <person name="Havlak P."/>
            <person name="Hellsten U."/>
            <person name="Kuo D.H."/>
            <person name="Larsson T."/>
            <person name="Lv J."/>
            <person name="Arendt D."/>
            <person name="Savage R."/>
            <person name="Osoegawa K."/>
            <person name="de Jong P."/>
            <person name="Grimwood J."/>
            <person name="Chapman J.A."/>
            <person name="Shapiro H."/>
            <person name="Aerts A."/>
            <person name="Otillar R.P."/>
            <person name="Terry A.Y."/>
            <person name="Boore J.L."/>
            <person name="Grigoriev I.V."/>
            <person name="Lindberg D.R."/>
            <person name="Seaver E.C."/>
            <person name="Weisblat D.A."/>
            <person name="Putnam N.H."/>
            <person name="Rokhsar D.S."/>
        </authorList>
    </citation>
    <scope>NUCLEOTIDE SEQUENCE</scope>
</reference>
<dbReference type="GeneID" id="20207447"/>
<gene>
    <name evidence="2" type="primary">20207447</name>
    <name evidence="1" type="ORF">HELRODRAFT_179770</name>
</gene>
<dbReference type="EnsemblMetazoa" id="HelroT179770">
    <property type="protein sequence ID" value="HelroP179770"/>
    <property type="gene ID" value="HelroG179770"/>
</dbReference>
<dbReference type="InParanoid" id="T1FF48"/>
<evidence type="ECO:0000313" key="1">
    <source>
        <dbReference type="EMBL" id="ESN95172.1"/>
    </source>
</evidence>